<protein>
    <submittedName>
        <fullName evidence="3">Zinc transporter ZIP1</fullName>
    </submittedName>
</protein>
<sequence>MVMIFLELLPERKSKSQSQIYRGLAAGSLLYVTFFEIFQEEGRKLDRKYIHILVAILGFVMMGALEFIGGHKHGGSQNHSHTSHGNETWDDHSDLRTGHHNETDEAHHHDHDHDHEH</sequence>
<keyword evidence="2" id="KW-1133">Transmembrane helix</keyword>
<feature type="compositionally biased region" description="Basic and acidic residues" evidence="1">
    <location>
        <begin position="87"/>
        <end position="117"/>
    </location>
</feature>
<dbReference type="STRING" id="48709.A0A1D2NKS6"/>
<reference evidence="3 4" key="1">
    <citation type="journal article" date="2016" name="Genome Biol. Evol.">
        <title>Gene Family Evolution Reflects Adaptation to Soil Environmental Stressors in the Genome of the Collembolan Orchesella cincta.</title>
        <authorList>
            <person name="Faddeeva-Vakhrusheva A."/>
            <person name="Derks M.F."/>
            <person name="Anvar S.Y."/>
            <person name="Agamennone V."/>
            <person name="Suring W."/>
            <person name="Smit S."/>
            <person name="van Straalen N.M."/>
            <person name="Roelofs D."/>
        </authorList>
    </citation>
    <scope>NUCLEOTIDE SEQUENCE [LARGE SCALE GENOMIC DNA]</scope>
    <source>
        <tissue evidence="3">Mixed pool</tissue>
    </source>
</reference>
<dbReference type="AlphaFoldDB" id="A0A1D2NKS6"/>
<dbReference type="Proteomes" id="UP000094527">
    <property type="component" value="Unassembled WGS sequence"/>
</dbReference>
<name>A0A1D2NKS6_ORCCI</name>
<evidence type="ECO:0000313" key="4">
    <source>
        <dbReference type="Proteomes" id="UP000094527"/>
    </source>
</evidence>
<keyword evidence="2" id="KW-0812">Transmembrane</keyword>
<gene>
    <name evidence="3" type="ORF">Ocin01_00839</name>
</gene>
<feature type="transmembrane region" description="Helical" evidence="2">
    <location>
        <begin position="50"/>
        <end position="68"/>
    </location>
</feature>
<dbReference type="EMBL" id="LJIJ01000015">
    <property type="protein sequence ID" value="ODN05832.1"/>
    <property type="molecule type" value="Genomic_DNA"/>
</dbReference>
<feature type="compositionally biased region" description="Polar residues" evidence="1">
    <location>
        <begin position="75"/>
        <end position="86"/>
    </location>
</feature>
<evidence type="ECO:0000313" key="3">
    <source>
        <dbReference type="EMBL" id="ODN05832.1"/>
    </source>
</evidence>
<feature type="transmembrane region" description="Helical" evidence="2">
    <location>
        <begin position="20"/>
        <end position="38"/>
    </location>
</feature>
<proteinExistence type="predicted"/>
<keyword evidence="2" id="KW-0472">Membrane</keyword>
<organism evidence="3 4">
    <name type="scientific">Orchesella cincta</name>
    <name type="common">Springtail</name>
    <name type="synonym">Podura cincta</name>
    <dbReference type="NCBI Taxonomy" id="48709"/>
    <lineage>
        <taxon>Eukaryota</taxon>
        <taxon>Metazoa</taxon>
        <taxon>Ecdysozoa</taxon>
        <taxon>Arthropoda</taxon>
        <taxon>Hexapoda</taxon>
        <taxon>Collembola</taxon>
        <taxon>Entomobryomorpha</taxon>
        <taxon>Entomobryoidea</taxon>
        <taxon>Orchesellidae</taxon>
        <taxon>Orchesellinae</taxon>
        <taxon>Orchesella</taxon>
    </lineage>
</organism>
<comment type="caution">
    <text evidence="3">The sequence shown here is derived from an EMBL/GenBank/DDBJ whole genome shotgun (WGS) entry which is preliminary data.</text>
</comment>
<feature type="region of interest" description="Disordered" evidence="1">
    <location>
        <begin position="71"/>
        <end position="117"/>
    </location>
</feature>
<evidence type="ECO:0000256" key="2">
    <source>
        <dbReference type="SAM" id="Phobius"/>
    </source>
</evidence>
<accession>A0A1D2NKS6</accession>
<keyword evidence="4" id="KW-1185">Reference proteome</keyword>
<dbReference type="OrthoDB" id="448280at2759"/>
<evidence type="ECO:0000256" key="1">
    <source>
        <dbReference type="SAM" id="MobiDB-lite"/>
    </source>
</evidence>